<feature type="compositionally biased region" description="Polar residues" evidence="1">
    <location>
        <begin position="71"/>
        <end position="95"/>
    </location>
</feature>
<organism evidence="2 3">
    <name type="scientific">Perkinsus chesapeaki</name>
    <name type="common">Clam parasite</name>
    <name type="synonym">Perkinsus andrewsi</name>
    <dbReference type="NCBI Taxonomy" id="330153"/>
    <lineage>
        <taxon>Eukaryota</taxon>
        <taxon>Sar</taxon>
        <taxon>Alveolata</taxon>
        <taxon>Perkinsozoa</taxon>
        <taxon>Perkinsea</taxon>
        <taxon>Perkinsida</taxon>
        <taxon>Perkinsidae</taxon>
        <taxon>Perkinsus</taxon>
    </lineage>
</organism>
<sequence length="102" mass="11150">MPHDDIDNGSHSESTSGLSETDLSSHEDSDSDIPSSNNRENGISESSDSDMDNENVPTSQGNNEHYDRHTLTPQDNDDANSLTWNRDDSITSISPSLPEDSE</sequence>
<feature type="non-terminal residue" evidence="2">
    <location>
        <position position="1"/>
    </location>
</feature>
<feature type="region of interest" description="Disordered" evidence="1">
    <location>
        <begin position="1"/>
        <end position="102"/>
    </location>
</feature>
<dbReference type="EMBL" id="JAAPAO010002665">
    <property type="protein sequence ID" value="KAF4647370.1"/>
    <property type="molecule type" value="Genomic_DNA"/>
</dbReference>
<protein>
    <submittedName>
        <fullName evidence="2">Uncharacterized protein</fullName>
    </submittedName>
</protein>
<feature type="compositionally biased region" description="Polar residues" evidence="1">
    <location>
        <begin position="32"/>
        <end position="43"/>
    </location>
</feature>
<evidence type="ECO:0000256" key="1">
    <source>
        <dbReference type="SAM" id="MobiDB-lite"/>
    </source>
</evidence>
<evidence type="ECO:0000313" key="2">
    <source>
        <dbReference type="EMBL" id="KAF4647370.1"/>
    </source>
</evidence>
<dbReference type="Proteomes" id="UP000591131">
    <property type="component" value="Unassembled WGS sequence"/>
</dbReference>
<proteinExistence type="predicted"/>
<feature type="compositionally biased region" description="Polar residues" evidence="1">
    <location>
        <begin position="11"/>
        <end position="22"/>
    </location>
</feature>
<gene>
    <name evidence="2" type="ORF">FOL47_004691</name>
</gene>
<reference evidence="2 3" key="1">
    <citation type="submission" date="2020-04" db="EMBL/GenBank/DDBJ databases">
        <title>Perkinsus chesapeaki whole genome sequence.</title>
        <authorList>
            <person name="Bogema D.R."/>
        </authorList>
    </citation>
    <scope>NUCLEOTIDE SEQUENCE [LARGE SCALE GENOMIC DNA]</scope>
    <source>
        <strain evidence="2">ATCC PRA-425</strain>
    </source>
</reference>
<keyword evidence="3" id="KW-1185">Reference proteome</keyword>
<evidence type="ECO:0000313" key="3">
    <source>
        <dbReference type="Proteomes" id="UP000591131"/>
    </source>
</evidence>
<dbReference type="AlphaFoldDB" id="A0A7J6KK58"/>
<name>A0A7J6KK58_PERCH</name>
<feature type="non-terminal residue" evidence="2">
    <location>
        <position position="102"/>
    </location>
</feature>
<accession>A0A7J6KK58</accession>
<comment type="caution">
    <text evidence="2">The sequence shown here is derived from an EMBL/GenBank/DDBJ whole genome shotgun (WGS) entry which is preliminary data.</text>
</comment>
<feature type="compositionally biased region" description="Basic and acidic residues" evidence="1">
    <location>
        <begin position="1"/>
        <end position="10"/>
    </location>
</feature>